<evidence type="ECO:0000256" key="1">
    <source>
        <dbReference type="ARBA" id="ARBA00023125"/>
    </source>
</evidence>
<keyword evidence="2" id="KW-1133">Transmembrane helix</keyword>
<dbReference type="EMBL" id="ABAX03000012">
    <property type="protein sequence ID" value="EDR97541.1"/>
    <property type="molecule type" value="Genomic_DNA"/>
</dbReference>
<accession>B0MC71</accession>
<dbReference type="GO" id="GO:0003677">
    <property type="term" value="F:DNA binding"/>
    <property type="evidence" value="ECO:0007669"/>
    <property type="project" value="UniProtKB-KW"/>
</dbReference>
<dbReference type="CDD" id="cd00093">
    <property type="entry name" value="HTH_XRE"/>
    <property type="match status" value="1"/>
</dbReference>
<dbReference type="eggNOG" id="COG1396">
    <property type="taxonomic scope" value="Bacteria"/>
</dbReference>
<protein>
    <submittedName>
        <fullName evidence="4">DNA-binding helix-turn-helix protein</fullName>
    </submittedName>
</protein>
<dbReference type="PANTHER" id="PTHR46558:SF11">
    <property type="entry name" value="HTH-TYPE TRANSCRIPTIONAL REGULATOR XRE"/>
    <property type="match status" value="1"/>
</dbReference>
<feature type="domain" description="HTH cro/C1-type" evidence="3">
    <location>
        <begin position="25"/>
        <end position="79"/>
    </location>
</feature>
<keyword evidence="1 4" id="KW-0238">DNA-binding</keyword>
<dbReference type="SMART" id="SM00530">
    <property type="entry name" value="HTH_XRE"/>
    <property type="match status" value="1"/>
</dbReference>
<dbReference type="AlphaFoldDB" id="B0MC71"/>
<evidence type="ECO:0000313" key="4">
    <source>
        <dbReference type="EMBL" id="EDR97541.1"/>
    </source>
</evidence>
<evidence type="ECO:0000313" key="5">
    <source>
        <dbReference type="Proteomes" id="UP000004935"/>
    </source>
</evidence>
<sequence length="171" mass="19259">MISSCYNKHKKEGMILDQKKIGAFIALLRRERGITQAELGERIGVTNKTVSRWENGNYMPDIATMLSLCEEFEISINELLSGQRLGSDEFRKKADENVVDSLKREKAIWKKKKLIDFLEGGGTGILVSIIFSPDGPRKTAALIVGLVMLCVGWFFRAKYERYILQGGKIIG</sequence>
<dbReference type="PANTHER" id="PTHR46558">
    <property type="entry name" value="TRACRIPTIONAL REGULATORY PROTEIN-RELATED-RELATED"/>
    <property type="match status" value="1"/>
</dbReference>
<name>B0MC71_ANACD</name>
<proteinExistence type="predicted"/>
<reference evidence="4" key="2">
    <citation type="submission" date="2013-11" db="EMBL/GenBank/DDBJ databases">
        <title>Draft genome sequence of Anaerostipes caccae (DSM 14662).</title>
        <authorList>
            <person name="Sudarsanam P."/>
            <person name="Ley R."/>
            <person name="Guruge J."/>
            <person name="Turnbaugh P.J."/>
            <person name="Mahowald M."/>
            <person name="Liep D."/>
            <person name="Gordon J."/>
        </authorList>
    </citation>
    <scope>NUCLEOTIDE SEQUENCE</scope>
    <source>
        <strain evidence="4">DSM 14662</strain>
    </source>
</reference>
<keyword evidence="2" id="KW-0812">Transmembrane</keyword>
<gene>
    <name evidence="4" type="ORF">ANACAC_01162</name>
</gene>
<dbReference type="STRING" id="411490.ANACAC_01162"/>
<dbReference type="PROSITE" id="PS50943">
    <property type="entry name" value="HTH_CROC1"/>
    <property type="match status" value="1"/>
</dbReference>
<evidence type="ECO:0000256" key="2">
    <source>
        <dbReference type="SAM" id="Phobius"/>
    </source>
</evidence>
<dbReference type="Pfam" id="PF01381">
    <property type="entry name" value="HTH_3"/>
    <property type="match status" value="1"/>
</dbReference>
<dbReference type="SUPFAM" id="SSF47413">
    <property type="entry name" value="lambda repressor-like DNA-binding domains"/>
    <property type="match status" value="1"/>
</dbReference>
<feature type="transmembrane region" description="Helical" evidence="2">
    <location>
        <begin position="114"/>
        <end position="133"/>
    </location>
</feature>
<keyword evidence="5" id="KW-1185">Reference proteome</keyword>
<dbReference type="Gene3D" id="1.10.260.40">
    <property type="entry name" value="lambda repressor-like DNA-binding domains"/>
    <property type="match status" value="1"/>
</dbReference>
<evidence type="ECO:0000259" key="3">
    <source>
        <dbReference type="PROSITE" id="PS50943"/>
    </source>
</evidence>
<organism evidence="4 5">
    <name type="scientific">Anaerostipes caccae (strain DSM 14662 / CCUG 47493 / JCM 13470 / NCIMB 13811 / L1-92)</name>
    <dbReference type="NCBI Taxonomy" id="411490"/>
    <lineage>
        <taxon>Bacteria</taxon>
        <taxon>Bacillati</taxon>
        <taxon>Bacillota</taxon>
        <taxon>Clostridia</taxon>
        <taxon>Lachnospirales</taxon>
        <taxon>Lachnospiraceae</taxon>
        <taxon>Anaerostipes</taxon>
    </lineage>
</organism>
<dbReference type="Proteomes" id="UP000004935">
    <property type="component" value="Unassembled WGS sequence"/>
</dbReference>
<dbReference type="InterPro" id="IPR001387">
    <property type="entry name" value="Cro/C1-type_HTH"/>
</dbReference>
<feature type="transmembrane region" description="Helical" evidence="2">
    <location>
        <begin position="139"/>
        <end position="155"/>
    </location>
</feature>
<comment type="caution">
    <text evidence="4">The sequence shown here is derived from an EMBL/GenBank/DDBJ whole genome shotgun (WGS) entry which is preliminary data.</text>
</comment>
<reference evidence="4" key="1">
    <citation type="submission" date="2007-11" db="EMBL/GenBank/DDBJ databases">
        <authorList>
            <person name="Fulton L."/>
            <person name="Clifton S."/>
            <person name="Fulton B."/>
            <person name="Xu J."/>
            <person name="Minx P."/>
            <person name="Pepin K.H."/>
            <person name="Johnson M."/>
            <person name="Thiruvilangam P."/>
            <person name="Bhonagiri V."/>
            <person name="Nash W.E."/>
            <person name="Mardis E.R."/>
            <person name="Wilson R.K."/>
        </authorList>
    </citation>
    <scope>NUCLEOTIDE SEQUENCE [LARGE SCALE GENOMIC DNA]</scope>
    <source>
        <strain evidence="4">DSM 14662</strain>
    </source>
</reference>
<dbReference type="HOGENOM" id="CLU_066192_2_1_9"/>
<keyword evidence="2" id="KW-0472">Membrane</keyword>
<dbReference type="InterPro" id="IPR010982">
    <property type="entry name" value="Lambda_DNA-bd_dom_sf"/>
</dbReference>